<evidence type="ECO:0000259" key="9">
    <source>
        <dbReference type="Pfam" id="PF23559"/>
    </source>
</evidence>
<evidence type="ECO:0000256" key="5">
    <source>
        <dbReference type="ARBA" id="ARBA00022741"/>
    </source>
</evidence>
<keyword evidence="6" id="KW-0611">Plant defense</keyword>
<dbReference type="Pfam" id="PF23559">
    <property type="entry name" value="WHD_DRP"/>
    <property type="match status" value="1"/>
</dbReference>
<evidence type="ECO:0000256" key="2">
    <source>
        <dbReference type="ARBA" id="ARBA00008894"/>
    </source>
</evidence>
<feature type="domain" description="Disease resistance protein winged helix" evidence="9">
    <location>
        <begin position="126"/>
        <end position="197"/>
    </location>
</feature>
<keyword evidence="8" id="KW-0472">Membrane</keyword>
<organism evidence="10">
    <name type="scientific">Sesamum angustifolium</name>
    <dbReference type="NCBI Taxonomy" id="2727405"/>
    <lineage>
        <taxon>Eukaryota</taxon>
        <taxon>Viridiplantae</taxon>
        <taxon>Streptophyta</taxon>
        <taxon>Embryophyta</taxon>
        <taxon>Tracheophyta</taxon>
        <taxon>Spermatophyta</taxon>
        <taxon>Magnoliopsida</taxon>
        <taxon>eudicotyledons</taxon>
        <taxon>Gunneridae</taxon>
        <taxon>Pentapetalae</taxon>
        <taxon>asterids</taxon>
        <taxon>lamiids</taxon>
        <taxon>Lamiales</taxon>
        <taxon>Pedaliaceae</taxon>
        <taxon>Sesamum</taxon>
    </lineage>
</organism>
<keyword evidence="5" id="KW-0547">Nucleotide-binding</keyword>
<dbReference type="PANTHER" id="PTHR15140">
    <property type="entry name" value="TUBULIN-SPECIFIC CHAPERONE E"/>
    <property type="match status" value="1"/>
</dbReference>
<dbReference type="InterPro" id="IPR027417">
    <property type="entry name" value="P-loop_NTPase"/>
</dbReference>
<evidence type="ECO:0000256" key="4">
    <source>
        <dbReference type="ARBA" id="ARBA00022737"/>
    </source>
</evidence>
<dbReference type="SUPFAM" id="SSF52540">
    <property type="entry name" value="P-loop containing nucleoside triphosphate hydrolases"/>
    <property type="match status" value="1"/>
</dbReference>
<dbReference type="EMBL" id="JACGWK010000013">
    <property type="protein sequence ID" value="KAL0319418.1"/>
    <property type="molecule type" value="Genomic_DNA"/>
</dbReference>
<dbReference type="InterPro" id="IPR032675">
    <property type="entry name" value="LRR_dom_sf"/>
</dbReference>
<dbReference type="PANTHER" id="PTHR15140:SF33">
    <property type="entry name" value="LATE BLIGHT RESISTANCE PROTEIN HOMOLOG R1A-3 ISOFORM X1"/>
    <property type="match status" value="1"/>
</dbReference>
<keyword evidence="4" id="KW-0677">Repeat</keyword>
<proteinExistence type="inferred from homology"/>
<dbReference type="SUPFAM" id="SSF52058">
    <property type="entry name" value="L domain-like"/>
    <property type="match status" value="1"/>
</dbReference>
<sequence>MITTRLSNLALQISGSRGLRMNFLEENISWDLFCETVFGEIGNCPRELEEIGKRIAKNCKGLPLSVIVIGGLLAKSEKTQLYWKHIAENLSSVVNLDDNARCLRILYLSYQELPIHLKPCFLYMGVFPEDSKTCFLRLRKLWAAEGFLKPISGKCLEEVAEEYLKDLIDRNLVIVRLLGSRGTVSLCSMHDLLRDLCLREAKNEKFLFSLELEQGTAIRRHNVVRQRSSKEEYDLTEVLHPAQLARSLSCDFQEALPLASFRLLRVLKQIYAEDLHYITTKSWYQIEDIFKLVNLRQTIDAPPEIWKMHQLRHVYIFTLRLPDPPTATGDEFALPNLLEMSIIKNFKWCEAVIKRIPNIKHLYIFYDDSSSLHYSLENLGYLHKLESLTCYFSCRVRRSYLVESLSVLHSLKKLTLWCCYLQWEDITRNIGSLPHLQVLKLNHGSTIGPTWETVDGLFCCLRFLEITYIDDMEQWTVAESCHFPRLNSLCLEELHKLKKIPSSFGDIQTLELIKLEMCSDSVVISAKEIAEQQEEFGNSDFRVEVYVEPNSEFKSLTKHNFRVFTRR</sequence>
<dbReference type="InterPro" id="IPR036388">
    <property type="entry name" value="WH-like_DNA-bd_sf"/>
</dbReference>
<dbReference type="InterPro" id="IPR042197">
    <property type="entry name" value="Apaf_helical"/>
</dbReference>
<dbReference type="InterPro" id="IPR018000">
    <property type="entry name" value="Neurotransmitter_ion_chnl_CS"/>
</dbReference>
<dbReference type="InterPro" id="IPR058922">
    <property type="entry name" value="WHD_DRP"/>
</dbReference>
<gene>
    <name evidence="10" type="ORF">Sangu_2098000</name>
</gene>
<dbReference type="AlphaFoldDB" id="A0AAW2LMF1"/>
<dbReference type="Gene3D" id="3.80.10.10">
    <property type="entry name" value="Ribonuclease Inhibitor"/>
    <property type="match status" value="1"/>
</dbReference>
<comment type="caution">
    <text evidence="10">The sequence shown here is derived from an EMBL/GenBank/DDBJ whole genome shotgun (WGS) entry which is preliminary data.</text>
</comment>
<dbReference type="PROSITE" id="PS00236">
    <property type="entry name" value="NEUROTR_ION_CHANNEL"/>
    <property type="match status" value="1"/>
</dbReference>
<reference evidence="10" key="1">
    <citation type="submission" date="2020-06" db="EMBL/GenBank/DDBJ databases">
        <authorList>
            <person name="Li T."/>
            <person name="Hu X."/>
            <person name="Zhang T."/>
            <person name="Song X."/>
            <person name="Zhang H."/>
            <person name="Dai N."/>
            <person name="Sheng W."/>
            <person name="Hou X."/>
            <person name="Wei L."/>
        </authorList>
    </citation>
    <scope>NUCLEOTIDE SEQUENCE</scope>
    <source>
        <strain evidence="10">G01</strain>
        <tissue evidence="10">Leaf</tissue>
    </source>
</reference>
<dbReference type="Gene3D" id="1.10.8.430">
    <property type="entry name" value="Helical domain of apoptotic protease-activating factors"/>
    <property type="match status" value="1"/>
</dbReference>
<evidence type="ECO:0000256" key="3">
    <source>
        <dbReference type="ARBA" id="ARBA00022614"/>
    </source>
</evidence>
<comment type="subcellular location">
    <subcellularLocation>
        <location evidence="1">Membrane</location>
    </subcellularLocation>
</comment>
<evidence type="ECO:0000256" key="1">
    <source>
        <dbReference type="ARBA" id="ARBA00004370"/>
    </source>
</evidence>
<dbReference type="GO" id="GO:0005524">
    <property type="term" value="F:ATP binding"/>
    <property type="evidence" value="ECO:0007669"/>
    <property type="project" value="UniProtKB-KW"/>
</dbReference>
<dbReference type="GO" id="GO:0043531">
    <property type="term" value="F:ADP binding"/>
    <property type="evidence" value="ECO:0007669"/>
    <property type="project" value="InterPro"/>
</dbReference>
<evidence type="ECO:0000256" key="6">
    <source>
        <dbReference type="ARBA" id="ARBA00022821"/>
    </source>
</evidence>
<dbReference type="GO" id="GO:0006952">
    <property type="term" value="P:defense response"/>
    <property type="evidence" value="ECO:0007669"/>
    <property type="project" value="UniProtKB-KW"/>
</dbReference>
<dbReference type="Gene3D" id="1.10.10.10">
    <property type="entry name" value="Winged helix-like DNA-binding domain superfamily/Winged helix DNA-binding domain"/>
    <property type="match status" value="1"/>
</dbReference>
<name>A0AAW2LMF1_9LAMI</name>
<dbReference type="FunFam" id="1.10.10.10:FF:000322">
    <property type="entry name" value="Probable disease resistance protein At1g63360"/>
    <property type="match status" value="1"/>
</dbReference>
<dbReference type="GO" id="GO:0016020">
    <property type="term" value="C:membrane"/>
    <property type="evidence" value="ECO:0007669"/>
    <property type="project" value="UniProtKB-SubCell"/>
</dbReference>
<comment type="similarity">
    <text evidence="2">Belongs to the disease resistance NB-LRR family.</text>
</comment>
<keyword evidence="7" id="KW-0067">ATP-binding</keyword>
<keyword evidence="3" id="KW-0433">Leucine-rich repeat</keyword>
<reference evidence="10" key="2">
    <citation type="journal article" date="2024" name="Plant">
        <title>Genomic evolution and insights into agronomic trait innovations of Sesamum species.</title>
        <authorList>
            <person name="Miao H."/>
            <person name="Wang L."/>
            <person name="Qu L."/>
            <person name="Liu H."/>
            <person name="Sun Y."/>
            <person name="Le M."/>
            <person name="Wang Q."/>
            <person name="Wei S."/>
            <person name="Zheng Y."/>
            <person name="Lin W."/>
            <person name="Duan Y."/>
            <person name="Cao H."/>
            <person name="Xiong S."/>
            <person name="Wang X."/>
            <person name="Wei L."/>
            <person name="Li C."/>
            <person name="Ma Q."/>
            <person name="Ju M."/>
            <person name="Zhao R."/>
            <person name="Li G."/>
            <person name="Mu C."/>
            <person name="Tian Q."/>
            <person name="Mei H."/>
            <person name="Zhang T."/>
            <person name="Gao T."/>
            <person name="Zhang H."/>
        </authorList>
    </citation>
    <scope>NUCLEOTIDE SEQUENCE</scope>
    <source>
        <strain evidence="10">G01</strain>
    </source>
</reference>
<evidence type="ECO:0000256" key="8">
    <source>
        <dbReference type="ARBA" id="ARBA00023136"/>
    </source>
</evidence>
<evidence type="ECO:0000313" key="10">
    <source>
        <dbReference type="EMBL" id="KAL0319418.1"/>
    </source>
</evidence>
<evidence type="ECO:0000256" key="7">
    <source>
        <dbReference type="ARBA" id="ARBA00022840"/>
    </source>
</evidence>
<protein>
    <submittedName>
        <fullName evidence="10">Late blight resistance proteinR1B-16</fullName>
    </submittedName>
</protein>
<dbReference type="FunFam" id="1.10.8.430:FF:000003">
    <property type="entry name" value="Probable disease resistance protein At5g66910"/>
    <property type="match status" value="1"/>
</dbReference>
<accession>A0AAW2LMF1</accession>